<dbReference type="GeneID" id="80894697"/>
<dbReference type="RefSeq" id="XP_056057584.1">
    <property type="nucleotide sequence ID" value="XM_056194246.1"/>
</dbReference>
<feature type="region of interest" description="Disordered" evidence="1">
    <location>
        <begin position="80"/>
        <end position="102"/>
    </location>
</feature>
<dbReference type="Proteomes" id="UP001144673">
    <property type="component" value="Unassembled WGS sequence"/>
</dbReference>
<gene>
    <name evidence="2" type="ORF">LMH87_007538</name>
    <name evidence="3" type="ORF">LMH87_007721</name>
</gene>
<evidence type="ECO:0000313" key="2">
    <source>
        <dbReference type="EMBL" id="KAJ4159597.1"/>
    </source>
</evidence>
<evidence type="ECO:0000313" key="3">
    <source>
        <dbReference type="EMBL" id="KAJ4161699.1"/>
    </source>
</evidence>
<evidence type="ECO:0000256" key="1">
    <source>
        <dbReference type="SAM" id="MobiDB-lite"/>
    </source>
</evidence>
<protein>
    <submittedName>
        <fullName evidence="3">Uncharacterized protein</fullName>
    </submittedName>
</protein>
<evidence type="ECO:0000313" key="4">
    <source>
        <dbReference type="Proteomes" id="UP001144673"/>
    </source>
</evidence>
<reference evidence="3" key="1">
    <citation type="journal article" date="2023" name="Access Microbiol">
        <title>De-novo genome assembly for Akanthomyces muscarius, a biocontrol agent of insect agricultural pests.</title>
        <authorList>
            <person name="Erdos Z."/>
            <person name="Studholme D.J."/>
            <person name="Raymond B."/>
            <person name="Sharma M."/>
        </authorList>
    </citation>
    <scope>NUCLEOTIDE SEQUENCE</scope>
    <source>
        <strain evidence="3">Ve6</strain>
    </source>
</reference>
<keyword evidence="4" id="KW-1185">Reference proteome</keyword>
<proteinExistence type="predicted"/>
<name>A0A9W8QKR2_AKAMU</name>
<dbReference type="EMBL" id="JAJHUN010000004">
    <property type="protein sequence ID" value="KAJ4159597.1"/>
    <property type="molecule type" value="Genomic_DNA"/>
</dbReference>
<accession>A0A9W8QKR2</accession>
<comment type="caution">
    <text evidence="3">The sequence shown here is derived from an EMBL/GenBank/DDBJ whole genome shotgun (WGS) entry which is preliminary data.</text>
</comment>
<dbReference type="EMBL" id="JAJHUN010000002">
    <property type="protein sequence ID" value="KAJ4161699.1"/>
    <property type="molecule type" value="Genomic_DNA"/>
</dbReference>
<organism evidence="3 4">
    <name type="scientific">Akanthomyces muscarius</name>
    <name type="common">Entomopathogenic fungus</name>
    <name type="synonym">Lecanicillium muscarium</name>
    <dbReference type="NCBI Taxonomy" id="2231603"/>
    <lineage>
        <taxon>Eukaryota</taxon>
        <taxon>Fungi</taxon>
        <taxon>Dikarya</taxon>
        <taxon>Ascomycota</taxon>
        <taxon>Pezizomycotina</taxon>
        <taxon>Sordariomycetes</taxon>
        <taxon>Hypocreomycetidae</taxon>
        <taxon>Hypocreales</taxon>
        <taxon>Cordycipitaceae</taxon>
        <taxon>Akanthomyces</taxon>
    </lineage>
</organism>
<sequence>MANIDNSKARDNGLPFCLEHDASFSPGGEGGLAVLGMSQIFSLDMVAPWSNSPPMPVLPAEVHAPQISYCYPHPSVPGLQPTANSMTLPHAPQPHTSKDHQR</sequence>
<dbReference type="AlphaFoldDB" id="A0A9W8QKR2"/>
<dbReference type="KEGG" id="amus:LMH87_007538"/>